<feature type="transmembrane region" description="Helical" evidence="6">
    <location>
        <begin position="185"/>
        <end position="204"/>
    </location>
</feature>
<dbReference type="GO" id="GO:0022857">
    <property type="term" value="F:transmembrane transporter activity"/>
    <property type="evidence" value="ECO:0007669"/>
    <property type="project" value="InterPro"/>
</dbReference>
<dbReference type="AlphaFoldDB" id="A0A8T2U5G4"/>
<dbReference type="PANTHER" id="PTHR11119">
    <property type="entry name" value="XANTHINE-URACIL / VITAMIN C PERMEASE FAMILY MEMBER"/>
    <property type="match status" value="1"/>
</dbReference>
<evidence type="ECO:0000256" key="2">
    <source>
        <dbReference type="ARBA" id="ARBA00008821"/>
    </source>
</evidence>
<feature type="transmembrane region" description="Helical" evidence="6">
    <location>
        <begin position="419"/>
        <end position="435"/>
    </location>
</feature>
<evidence type="ECO:0000313" key="8">
    <source>
        <dbReference type="Proteomes" id="UP000825935"/>
    </source>
</evidence>
<dbReference type="Proteomes" id="UP000825935">
    <property type="component" value="Chromosome 9"/>
</dbReference>
<feature type="transmembrane region" description="Helical" evidence="6">
    <location>
        <begin position="68"/>
        <end position="86"/>
    </location>
</feature>
<organism evidence="7 8">
    <name type="scientific">Ceratopteris richardii</name>
    <name type="common">Triangle waterfern</name>
    <dbReference type="NCBI Taxonomy" id="49495"/>
    <lineage>
        <taxon>Eukaryota</taxon>
        <taxon>Viridiplantae</taxon>
        <taxon>Streptophyta</taxon>
        <taxon>Embryophyta</taxon>
        <taxon>Tracheophyta</taxon>
        <taxon>Polypodiopsida</taxon>
        <taxon>Polypodiidae</taxon>
        <taxon>Polypodiales</taxon>
        <taxon>Pteridineae</taxon>
        <taxon>Pteridaceae</taxon>
        <taxon>Parkerioideae</taxon>
        <taxon>Ceratopteris</taxon>
    </lineage>
</organism>
<evidence type="ECO:0000256" key="5">
    <source>
        <dbReference type="ARBA" id="ARBA00023136"/>
    </source>
</evidence>
<proteinExistence type="inferred from homology"/>
<comment type="similarity">
    <text evidence="2">Belongs to the nucleobase:cation symporter-2 (NCS2) (TC 2.A.40) family.</text>
</comment>
<feature type="transmembrane region" description="Helical" evidence="6">
    <location>
        <begin position="132"/>
        <end position="153"/>
    </location>
</feature>
<accession>A0A8T2U5G4</accession>
<evidence type="ECO:0000256" key="3">
    <source>
        <dbReference type="ARBA" id="ARBA00022692"/>
    </source>
</evidence>
<evidence type="ECO:0000256" key="6">
    <source>
        <dbReference type="SAM" id="Phobius"/>
    </source>
</evidence>
<dbReference type="OrthoDB" id="1641903at2759"/>
<keyword evidence="5 6" id="KW-0472">Membrane</keyword>
<gene>
    <name evidence="7" type="ORF">KP509_09G071100</name>
</gene>
<feature type="transmembrane region" description="Helical" evidence="6">
    <location>
        <begin position="216"/>
        <end position="238"/>
    </location>
</feature>
<feature type="transmembrane region" description="Helical" evidence="6">
    <location>
        <begin position="37"/>
        <end position="56"/>
    </location>
</feature>
<comment type="subcellular location">
    <subcellularLocation>
        <location evidence="1">Membrane</location>
        <topology evidence="1">Multi-pass membrane protein</topology>
    </subcellularLocation>
</comment>
<feature type="transmembrane region" description="Helical" evidence="6">
    <location>
        <begin position="389"/>
        <end position="407"/>
    </location>
</feature>
<keyword evidence="3 6" id="KW-0812">Transmembrane</keyword>
<sequence length="523" mass="57805">MHPKVEEIWHPPSDQLAGLDYCIDSNPPWAEAIILGFQHYIVMLGTTVIIPTLLVPRMGGDDNDKVRVVQTLLFVTGVNTLLQTLFGTRLPTVIGGSYAFLIPTFTIINSSSLQKIDNDQERFLHTMRNVQGALISSSSLQIILGYSGLWGILSRFLSPLGAAPVIALVGLGLFQLGFPEVGKCVEVGILELILLAIFSLYLRHFKLRKLPLFERYPVLLSVVIIWAFAYLLTVGGAYKHVYQKTKLHCRTDKADLIRTAPWIRIPYPLEWGAPSFDAGHTFAMMASVFVSLVESTGGYIAVSRLASATPPPASILSRGIGWQGVGILLNGLFGTLTGSTVLIENTGLLGITRVGSRRVIQISSCFMIFFSILGKFGALFASIPFPMFGAMYCILFGIVTATGLSFLQFTNMNSLRSTFIVGLSIFLGLSIPQYFDEYTATAGYGPVRSSARWFNDILDTLFSSPATVALMVAVLLDNTYRVKDSKVERGMPWWARFRSFKGDSRNDEFYTLPFNLHRFFPPT</sequence>
<evidence type="ECO:0000313" key="7">
    <source>
        <dbReference type="EMBL" id="KAH7429908.1"/>
    </source>
</evidence>
<keyword evidence="4 6" id="KW-1133">Transmembrane helix</keyword>
<dbReference type="Pfam" id="PF00860">
    <property type="entry name" value="Xan_ur_permease"/>
    <property type="match status" value="1"/>
</dbReference>
<feature type="transmembrane region" description="Helical" evidence="6">
    <location>
        <begin position="457"/>
        <end position="476"/>
    </location>
</feature>
<dbReference type="NCBIfam" id="NF037981">
    <property type="entry name" value="NCS2_1"/>
    <property type="match status" value="1"/>
</dbReference>
<comment type="caution">
    <text evidence="7">The sequence shown here is derived from an EMBL/GenBank/DDBJ whole genome shotgun (WGS) entry which is preliminary data.</text>
</comment>
<feature type="transmembrane region" description="Helical" evidence="6">
    <location>
        <begin position="364"/>
        <end position="383"/>
    </location>
</feature>
<dbReference type="GO" id="GO:0016020">
    <property type="term" value="C:membrane"/>
    <property type="evidence" value="ECO:0007669"/>
    <property type="project" value="UniProtKB-SubCell"/>
</dbReference>
<feature type="transmembrane region" description="Helical" evidence="6">
    <location>
        <begin position="159"/>
        <end position="178"/>
    </location>
</feature>
<evidence type="ECO:0000256" key="1">
    <source>
        <dbReference type="ARBA" id="ARBA00004141"/>
    </source>
</evidence>
<protein>
    <submittedName>
        <fullName evidence="7">Uncharacterized protein</fullName>
    </submittedName>
</protein>
<dbReference type="InterPro" id="IPR006043">
    <property type="entry name" value="NCS2"/>
</dbReference>
<reference evidence="7" key="1">
    <citation type="submission" date="2021-08" db="EMBL/GenBank/DDBJ databases">
        <title>WGS assembly of Ceratopteris richardii.</title>
        <authorList>
            <person name="Marchant D.B."/>
            <person name="Chen G."/>
            <person name="Jenkins J."/>
            <person name="Shu S."/>
            <person name="Leebens-Mack J."/>
            <person name="Grimwood J."/>
            <person name="Schmutz J."/>
            <person name="Soltis P."/>
            <person name="Soltis D."/>
            <person name="Chen Z.-H."/>
        </authorList>
    </citation>
    <scope>NUCLEOTIDE SEQUENCE</scope>
    <source>
        <strain evidence="7">Whitten #5841</strain>
        <tissue evidence="7">Leaf</tissue>
    </source>
</reference>
<dbReference type="EMBL" id="CM035414">
    <property type="protein sequence ID" value="KAH7429908.1"/>
    <property type="molecule type" value="Genomic_DNA"/>
</dbReference>
<feature type="transmembrane region" description="Helical" evidence="6">
    <location>
        <begin position="92"/>
        <end position="111"/>
    </location>
</feature>
<name>A0A8T2U5G4_CERRI</name>
<evidence type="ECO:0000256" key="4">
    <source>
        <dbReference type="ARBA" id="ARBA00022989"/>
    </source>
</evidence>
<keyword evidence="8" id="KW-1185">Reference proteome</keyword>
<dbReference type="OMA" id="FMEHIGD"/>